<comment type="caution">
    <text evidence="1">The sequence shown here is derived from an EMBL/GenBank/DDBJ whole genome shotgun (WGS) entry which is preliminary data.</text>
</comment>
<organism evidence="1 2">
    <name type="scientific">Heracleum sosnowskyi</name>
    <dbReference type="NCBI Taxonomy" id="360622"/>
    <lineage>
        <taxon>Eukaryota</taxon>
        <taxon>Viridiplantae</taxon>
        <taxon>Streptophyta</taxon>
        <taxon>Embryophyta</taxon>
        <taxon>Tracheophyta</taxon>
        <taxon>Spermatophyta</taxon>
        <taxon>Magnoliopsida</taxon>
        <taxon>eudicotyledons</taxon>
        <taxon>Gunneridae</taxon>
        <taxon>Pentapetalae</taxon>
        <taxon>asterids</taxon>
        <taxon>campanulids</taxon>
        <taxon>Apiales</taxon>
        <taxon>Apiaceae</taxon>
        <taxon>Apioideae</taxon>
        <taxon>apioid superclade</taxon>
        <taxon>Tordylieae</taxon>
        <taxon>Tordyliinae</taxon>
        <taxon>Heracleum</taxon>
    </lineage>
</organism>
<proteinExistence type="predicted"/>
<accession>A0AAD8IAC7</accession>
<dbReference type="EMBL" id="JAUIZM010000005">
    <property type="protein sequence ID" value="KAK1382147.1"/>
    <property type="molecule type" value="Genomic_DNA"/>
</dbReference>
<sequence>MEQGTCCHGTGRSWLDSAYLAIEETVAESQGNRSNSSKIRTMWELNMDSQVFTKLKTLNMSGCNSSLVAFTLMKPFFEILSGFGHKVEILIGREEFRDWISTVPSEFGFVRYCLDLGKQFELGSNASHNFLAIILAFEDPHYGVKCSVKNITSGFIWSDTLSKFADYESLIVIVPSSILSIRDGDKIELISDQKLICGIHLLYETEKRDNTKDERSNSLHSDLKSNRKWFSLGSSSTTVNVEEERSYPSKCLKLSEFDNN</sequence>
<protein>
    <submittedName>
        <fullName evidence="1">Uncharacterized protein</fullName>
    </submittedName>
</protein>
<reference evidence="1" key="2">
    <citation type="submission" date="2023-05" db="EMBL/GenBank/DDBJ databases">
        <authorList>
            <person name="Schelkunov M.I."/>
        </authorList>
    </citation>
    <scope>NUCLEOTIDE SEQUENCE</scope>
    <source>
        <strain evidence="1">Hsosn_3</strain>
        <tissue evidence="1">Leaf</tissue>
    </source>
</reference>
<dbReference type="AlphaFoldDB" id="A0AAD8IAC7"/>
<keyword evidence="2" id="KW-1185">Reference proteome</keyword>
<evidence type="ECO:0000313" key="2">
    <source>
        <dbReference type="Proteomes" id="UP001237642"/>
    </source>
</evidence>
<evidence type="ECO:0000313" key="1">
    <source>
        <dbReference type="EMBL" id="KAK1382147.1"/>
    </source>
</evidence>
<reference evidence="1" key="1">
    <citation type="submission" date="2023-02" db="EMBL/GenBank/DDBJ databases">
        <title>Genome of toxic invasive species Heracleum sosnowskyi carries increased number of genes despite the absence of recent whole-genome duplications.</title>
        <authorList>
            <person name="Schelkunov M."/>
            <person name="Shtratnikova V."/>
            <person name="Makarenko M."/>
            <person name="Klepikova A."/>
            <person name="Omelchenko D."/>
            <person name="Novikova G."/>
            <person name="Obukhova E."/>
            <person name="Bogdanov V."/>
            <person name="Penin A."/>
            <person name="Logacheva M."/>
        </authorList>
    </citation>
    <scope>NUCLEOTIDE SEQUENCE</scope>
    <source>
        <strain evidence="1">Hsosn_3</strain>
        <tissue evidence="1">Leaf</tissue>
    </source>
</reference>
<gene>
    <name evidence="1" type="ORF">POM88_019882</name>
</gene>
<dbReference type="Proteomes" id="UP001237642">
    <property type="component" value="Unassembled WGS sequence"/>
</dbReference>
<name>A0AAD8IAC7_9APIA</name>